<evidence type="ECO:0000313" key="2">
    <source>
        <dbReference type="EMBL" id="SEA36859.1"/>
    </source>
</evidence>
<dbReference type="EMBL" id="FNQM01000004">
    <property type="protein sequence ID" value="SEA36859.1"/>
    <property type="molecule type" value="Genomic_DNA"/>
</dbReference>
<organism evidence="2 3">
    <name type="scientific">Rubrimonas cliftonensis</name>
    <dbReference type="NCBI Taxonomy" id="89524"/>
    <lineage>
        <taxon>Bacteria</taxon>
        <taxon>Pseudomonadati</taxon>
        <taxon>Pseudomonadota</taxon>
        <taxon>Alphaproteobacteria</taxon>
        <taxon>Rhodobacterales</taxon>
        <taxon>Paracoccaceae</taxon>
        <taxon>Rubrimonas</taxon>
    </lineage>
</organism>
<dbReference type="GO" id="GO:0031412">
    <property type="term" value="P:gas vesicle organization"/>
    <property type="evidence" value="ECO:0007669"/>
    <property type="project" value="InterPro"/>
</dbReference>
<dbReference type="Proteomes" id="UP000198703">
    <property type="component" value="Unassembled WGS sequence"/>
</dbReference>
<gene>
    <name evidence="2" type="ORF">SAMN05444370_104284</name>
</gene>
<dbReference type="AlphaFoldDB" id="A0A1H4ALL9"/>
<feature type="signal peptide" evidence="1">
    <location>
        <begin position="1"/>
        <end position="16"/>
    </location>
</feature>
<proteinExistence type="predicted"/>
<keyword evidence="1" id="KW-0732">Signal</keyword>
<keyword evidence="3" id="KW-1185">Reference proteome</keyword>
<dbReference type="STRING" id="89524.SAMN05444370_104284"/>
<evidence type="ECO:0000313" key="3">
    <source>
        <dbReference type="Proteomes" id="UP000198703"/>
    </source>
</evidence>
<feature type="chain" id="PRO_5011644949" evidence="1">
    <location>
        <begin position="17"/>
        <end position="216"/>
    </location>
</feature>
<protein>
    <submittedName>
        <fullName evidence="2">Gas vesicle synthesis protein GvpL/GvpF</fullName>
    </submittedName>
</protein>
<dbReference type="RefSeq" id="WP_175478830.1">
    <property type="nucleotide sequence ID" value="NZ_FNQM01000004.1"/>
</dbReference>
<dbReference type="GO" id="GO:0031411">
    <property type="term" value="C:gas vesicle"/>
    <property type="evidence" value="ECO:0007669"/>
    <property type="project" value="InterPro"/>
</dbReference>
<name>A0A1H4ALL9_9RHOB</name>
<reference evidence="2 3" key="1">
    <citation type="submission" date="2016-10" db="EMBL/GenBank/DDBJ databases">
        <authorList>
            <person name="de Groot N.N."/>
        </authorList>
    </citation>
    <scope>NUCLEOTIDE SEQUENCE [LARGE SCALE GENOMIC DNA]</scope>
    <source>
        <strain evidence="2 3">DSM 15345</strain>
    </source>
</reference>
<evidence type="ECO:0000256" key="1">
    <source>
        <dbReference type="SAM" id="SignalP"/>
    </source>
</evidence>
<accession>A0A1H4ALL9</accession>
<dbReference type="Pfam" id="PF06386">
    <property type="entry name" value="GvpL_GvpF"/>
    <property type="match status" value="1"/>
</dbReference>
<dbReference type="InterPro" id="IPR009430">
    <property type="entry name" value="GvpL/GvpF"/>
</dbReference>
<sequence>MTAALILLGAARAADAAAIAAAGLTLAQSGPLAAVLDAATEGQGAAGARVAATARAAAAAGAFAPVHGGRFSIEAARAWLDAEAEALSEALARLADQAEWVLTLSLPPRAAADATPAAGEPSDGRAWLRARAAAHGAEARDRRRAEADAAAALAGVARETRARGFDTAAGRGVDVAVLAPRGAGQRVEAAARGLGAGLTGPWPAFSFVAAAQGAAS</sequence>